<dbReference type="Gene3D" id="1.20.1280.50">
    <property type="match status" value="1"/>
</dbReference>
<evidence type="ECO:0000313" key="4">
    <source>
        <dbReference type="Proteomes" id="UP000007148"/>
    </source>
</evidence>
<dbReference type="InterPro" id="IPR036047">
    <property type="entry name" value="F-box-like_dom_sf"/>
</dbReference>
<feature type="domain" description="F-box" evidence="2">
    <location>
        <begin position="1"/>
        <end position="47"/>
    </location>
</feature>
<comment type="caution">
    <text evidence="3">The sequence shown here is derived from an EMBL/GenBank/DDBJ whole genome shotgun (WGS) entry which is preliminary data.</text>
</comment>
<dbReference type="AlphaFoldDB" id="G4T5G7"/>
<evidence type="ECO:0000313" key="3">
    <source>
        <dbReference type="EMBL" id="CCA66576.1"/>
    </source>
</evidence>
<evidence type="ECO:0000259" key="2">
    <source>
        <dbReference type="PROSITE" id="PS50181"/>
    </source>
</evidence>
<dbReference type="InParanoid" id="G4T5G7"/>
<dbReference type="STRING" id="1109443.G4T5G7"/>
<name>G4T5G7_SERID</name>
<proteinExistence type="predicted"/>
<dbReference type="eggNOG" id="ENOG502QPZ8">
    <property type="taxonomic scope" value="Eukaryota"/>
</dbReference>
<dbReference type="EMBL" id="CAFZ01000003">
    <property type="protein sequence ID" value="CCA66576.1"/>
    <property type="molecule type" value="Genomic_DNA"/>
</dbReference>
<protein>
    <recommendedName>
        <fullName evidence="2">F-box domain-containing protein</fullName>
    </recommendedName>
</protein>
<keyword evidence="4" id="KW-1185">Reference proteome</keyword>
<dbReference type="Pfam" id="PF12937">
    <property type="entry name" value="F-box-like"/>
    <property type="match status" value="1"/>
</dbReference>
<organism evidence="3 4">
    <name type="scientific">Serendipita indica (strain DSM 11827)</name>
    <name type="common">Root endophyte fungus</name>
    <name type="synonym">Piriformospora indica</name>
    <dbReference type="NCBI Taxonomy" id="1109443"/>
    <lineage>
        <taxon>Eukaryota</taxon>
        <taxon>Fungi</taxon>
        <taxon>Dikarya</taxon>
        <taxon>Basidiomycota</taxon>
        <taxon>Agaricomycotina</taxon>
        <taxon>Agaricomycetes</taxon>
        <taxon>Sebacinales</taxon>
        <taxon>Serendipitaceae</taxon>
        <taxon>Serendipita</taxon>
    </lineage>
</organism>
<feature type="region of interest" description="Disordered" evidence="1">
    <location>
        <begin position="526"/>
        <end position="549"/>
    </location>
</feature>
<evidence type="ECO:0000256" key="1">
    <source>
        <dbReference type="SAM" id="MobiDB-lite"/>
    </source>
</evidence>
<dbReference type="PROSITE" id="PS50181">
    <property type="entry name" value="FBOX"/>
    <property type="match status" value="1"/>
</dbReference>
<feature type="compositionally biased region" description="Acidic residues" evidence="1">
    <location>
        <begin position="532"/>
        <end position="549"/>
    </location>
</feature>
<dbReference type="OrthoDB" id="550575at2759"/>
<accession>G4T5G7</accession>
<dbReference type="SUPFAM" id="SSF81383">
    <property type="entry name" value="F-box domain"/>
    <property type="match status" value="1"/>
</dbReference>
<dbReference type="SMART" id="SM00256">
    <property type="entry name" value="FBOX"/>
    <property type="match status" value="1"/>
</dbReference>
<dbReference type="InterPro" id="IPR001810">
    <property type="entry name" value="F-box_dom"/>
</dbReference>
<dbReference type="HOGENOM" id="CLU_021592_0_0_1"/>
<dbReference type="Proteomes" id="UP000007148">
    <property type="component" value="Unassembled WGS sequence"/>
</dbReference>
<reference evidence="3 4" key="1">
    <citation type="journal article" date="2011" name="PLoS Pathog.">
        <title>Endophytic Life Strategies Decoded by Genome and Transcriptome Analyses of the Mutualistic Root Symbiont Piriformospora indica.</title>
        <authorList>
            <person name="Zuccaro A."/>
            <person name="Lahrmann U."/>
            <person name="Guldener U."/>
            <person name="Langen G."/>
            <person name="Pfiffi S."/>
            <person name="Biedenkopf D."/>
            <person name="Wong P."/>
            <person name="Samans B."/>
            <person name="Grimm C."/>
            <person name="Basiewicz M."/>
            <person name="Murat C."/>
            <person name="Martin F."/>
            <person name="Kogel K.H."/>
        </authorList>
    </citation>
    <scope>NUCLEOTIDE SEQUENCE [LARGE SCALE GENOMIC DNA]</scope>
    <source>
        <strain evidence="3 4">DSM 11827</strain>
    </source>
</reference>
<gene>
    <name evidence="3" type="ORF">PIIN_00259</name>
</gene>
<sequence>MLSTLPPEVLLDILSFLPIYDIFSVQLVSRFFNDLVDTHSASVYRSLALFHGITSAEEIDVNELLKKRNIYLDWLKPSRMLNWRQPPTPLTSWKTYVLNHFILETSWSRGTSHEFRRRVNPTRPHRIQIDEEEGTLISTHGLRQIQVEDIMHEIPFWTQTTVPSWAHCEFDKGFLIWGRRSAQIEVWRRRKDQLLDPLPACSPDELQLGSERIAPGAELSDDELLAALRAEESTSDEAGCEKSELRDLEYRGQFTPFCVLTPPKVTSASRFVYPELVVVTRDATNAYIFNVPTARLVKTLELEALEDETVCYVDHSPTHVFICTTLTMSAYRKSDGQRDMRLTRDQLSPNHVYNAVVRPGERLCDLNMIQYLASEQDEAMYKEYLAVHVSPCGRIWVLIQEQKHLYICTGGFEGGEEPLEMTRIDLPDGELYYLAFDGKNIAVAGEMGIFTLSLKRLQNAGKPLSAIHKSISKSTLALNHPSGVRMQHTSCLQVTDTAIWHVGATDSLGFMGTVTTIDHIMSRYIPERDDQGTADDTSDAESEWEDMDE</sequence>